<protein>
    <recommendedName>
        <fullName evidence="1">Transposase IS200-like domain-containing protein</fullName>
    </recommendedName>
</protein>
<comment type="caution">
    <text evidence="2">The sequence shown here is derived from an EMBL/GenBank/DDBJ whole genome shotgun (WGS) entry which is preliminary data.</text>
</comment>
<dbReference type="GO" id="GO:0003677">
    <property type="term" value="F:DNA binding"/>
    <property type="evidence" value="ECO:0007669"/>
    <property type="project" value="InterPro"/>
</dbReference>
<evidence type="ECO:0000313" key="3">
    <source>
        <dbReference type="Proteomes" id="UP000033876"/>
    </source>
</evidence>
<dbReference type="PANTHER" id="PTHR34322:SF2">
    <property type="entry name" value="TRANSPOSASE IS200-LIKE DOMAIN-CONTAINING PROTEIN"/>
    <property type="match status" value="1"/>
</dbReference>
<dbReference type="InterPro" id="IPR036515">
    <property type="entry name" value="Transposase_17_sf"/>
</dbReference>
<dbReference type="SUPFAM" id="SSF143422">
    <property type="entry name" value="Transposase IS200-like"/>
    <property type="match status" value="1"/>
</dbReference>
<feature type="domain" description="Transposase IS200-like" evidence="1">
    <location>
        <begin position="8"/>
        <end position="158"/>
    </location>
</feature>
<dbReference type="GO" id="GO:0004803">
    <property type="term" value="F:transposase activity"/>
    <property type="evidence" value="ECO:0007669"/>
    <property type="project" value="InterPro"/>
</dbReference>
<dbReference type="Gene3D" id="3.30.70.1290">
    <property type="entry name" value="Transposase IS200-like"/>
    <property type="match status" value="1"/>
</dbReference>
<organism evidence="2 3">
    <name type="scientific">Candidatus Nomurabacteria bacterium GW2011_GWB1_37_5</name>
    <dbReference type="NCBI Taxonomy" id="1618742"/>
    <lineage>
        <taxon>Bacteria</taxon>
        <taxon>Candidatus Nomuraibacteriota</taxon>
    </lineage>
</organism>
<name>A0A0G0JFC1_9BACT</name>
<dbReference type="GO" id="GO:0006313">
    <property type="term" value="P:DNA transposition"/>
    <property type="evidence" value="ECO:0007669"/>
    <property type="project" value="InterPro"/>
</dbReference>
<dbReference type="EMBL" id="LBTF01000014">
    <property type="protein sequence ID" value="KKQ35459.1"/>
    <property type="molecule type" value="Genomic_DNA"/>
</dbReference>
<evidence type="ECO:0000259" key="1">
    <source>
        <dbReference type="SMART" id="SM01321"/>
    </source>
</evidence>
<proteinExistence type="predicted"/>
<dbReference type="InterPro" id="IPR002686">
    <property type="entry name" value="Transposase_17"/>
</dbReference>
<dbReference type="Pfam" id="PF01797">
    <property type="entry name" value="Y1_Tnp"/>
    <property type="match status" value="1"/>
</dbReference>
<accession>A0A0G0JFC1</accession>
<reference evidence="2 3" key="1">
    <citation type="journal article" date="2015" name="Nature">
        <title>rRNA introns, odd ribosomes, and small enigmatic genomes across a large radiation of phyla.</title>
        <authorList>
            <person name="Brown C.T."/>
            <person name="Hug L.A."/>
            <person name="Thomas B.C."/>
            <person name="Sharon I."/>
            <person name="Castelle C.J."/>
            <person name="Singh A."/>
            <person name="Wilkins M.J."/>
            <person name="Williams K.H."/>
            <person name="Banfield J.F."/>
        </authorList>
    </citation>
    <scope>NUCLEOTIDE SEQUENCE [LARGE SCALE GENOMIC DNA]</scope>
</reference>
<dbReference type="Proteomes" id="UP000033876">
    <property type="component" value="Unassembled WGS sequence"/>
</dbReference>
<sequence length="240" mass="29073">MLRKTPLIKGNWYHIYTRGVEKRKIFLDKKDYFRFVAMLYLANSSKNFHLSKLFQKFIGKKKKNQGESLMKKLFSIDRKSTIVSITAYCLMPNHFHLLIYEKEEGGISRFMSKLLTAYSMHFNKKYERSGPLFVRPFRSKHIDEDNYFRVLLSYIHLNPISLINPNWKEEGIMNNDLNKNFLLNYQYSSYPEYMDMPRLEKSILSIDKNFKYFKTFKEFDDFLNNFLRRFNNNDFKDLIQ</sequence>
<dbReference type="SMART" id="SM01321">
    <property type="entry name" value="Y1_Tnp"/>
    <property type="match status" value="1"/>
</dbReference>
<dbReference type="AlphaFoldDB" id="A0A0G0JFC1"/>
<dbReference type="PANTHER" id="PTHR34322">
    <property type="entry name" value="TRANSPOSASE, Y1_TNP DOMAIN-CONTAINING"/>
    <property type="match status" value="1"/>
</dbReference>
<gene>
    <name evidence="2" type="ORF">US50_C0014G0006</name>
</gene>
<evidence type="ECO:0000313" key="2">
    <source>
        <dbReference type="EMBL" id="KKQ35459.1"/>
    </source>
</evidence>